<proteinExistence type="predicted"/>
<dbReference type="OrthoDB" id="3945536at2759"/>
<protein>
    <submittedName>
        <fullName evidence="1">Uncharacterized protein</fullName>
    </submittedName>
</protein>
<name>A0A6A5UBW4_9PLEO</name>
<feature type="non-terminal residue" evidence="1">
    <location>
        <position position="1"/>
    </location>
</feature>
<organism evidence="1 2">
    <name type="scientific">Byssothecium circinans</name>
    <dbReference type="NCBI Taxonomy" id="147558"/>
    <lineage>
        <taxon>Eukaryota</taxon>
        <taxon>Fungi</taxon>
        <taxon>Dikarya</taxon>
        <taxon>Ascomycota</taxon>
        <taxon>Pezizomycotina</taxon>
        <taxon>Dothideomycetes</taxon>
        <taxon>Pleosporomycetidae</taxon>
        <taxon>Pleosporales</taxon>
        <taxon>Massarineae</taxon>
        <taxon>Massarinaceae</taxon>
        <taxon>Byssothecium</taxon>
    </lineage>
</organism>
<reference evidence="1" key="1">
    <citation type="journal article" date="2020" name="Stud. Mycol.">
        <title>101 Dothideomycetes genomes: a test case for predicting lifestyles and emergence of pathogens.</title>
        <authorList>
            <person name="Haridas S."/>
            <person name="Albert R."/>
            <person name="Binder M."/>
            <person name="Bloem J."/>
            <person name="Labutti K."/>
            <person name="Salamov A."/>
            <person name="Andreopoulos B."/>
            <person name="Baker S."/>
            <person name="Barry K."/>
            <person name="Bills G."/>
            <person name="Bluhm B."/>
            <person name="Cannon C."/>
            <person name="Castanera R."/>
            <person name="Culley D."/>
            <person name="Daum C."/>
            <person name="Ezra D."/>
            <person name="Gonzalez J."/>
            <person name="Henrissat B."/>
            <person name="Kuo A."/>
            <person name="Liang C."/>
            <person name="Lipzen A."/>
            <person name="Lutzoni F."/>
            <person name="Magnuson J."/>
            <person name="Mondo S."/>
            <person name="Nolan M."/>
            <person name="Ohm R."/>
            <person name="Pangilinan J."/>
            <person name="Park H.-J."/>
            <person name="Ramirez L."/>
            <person name="Alfaro M."/>
            <person name="Sun H."/>
            <person name="Tritt A."/>
            <person name="Yoshinaga Y."/>
            <person name="Zwiers L.-H."/>
            <person name="Turgeon B."/>
            <person name="Goodwin S."/>
            <person name="Spatafora J."/>
            <person name="Crous P."/>
            <person name="Grigoriev I."/>
        </authorList>
    </citation>
    <scope>NUCLEOTIDE SEQUENCE</scope>
    <source>
        <strain evidence="1">CBS 675.92</strain>
    </source>
</reference>
<dbReference type="EMBL" id="ML976979">
    <property type="protein sequence ID" value="KAF1962381.1"/>
    <property type="molecule type" value="Genomic_DNA"/>
</dbReference>
<dbReference type="Proteomes" id="UP000800035">
    <property type="component" value="Unassembled WGS sequence"/>
</dbReference>
<sequence>AFPTLYLNGIGDYMQPRMWEVVYADYVQHMISYKDGRFAYHSRFRFAAFNTLLRRQTTAKVGFFVRKTLDGASMTAEDIQAQFNSANGG</sequence>
<gene>
    <name evidence="1" type="ORF">CC80DRAFT_400118</name>
</gene>
<evidence type="ECO:0000313" key="1">
    <source>
        <dbReference type="EMBL" id="KAF1962381.1"/>
    </source>
</evidence>
<evidence type="ECO:0000313" key="2">
    <source>
        <dbReference type="Proteomes" id="UP000800035"/>
    </source>
</evidence>
<dbReference type="AlphaFoldDB" id="A0A6A5UBW4"/>
<keyword evidence="2" id="KW-1185">Reference proteome</keyword>
<accession>A0A6A5UBW4</accession>